<proteinExistence type="predicted"/>
<reference evidence="1 2" key="1">
    <citation type="submission" date="2015-07" db="EMBL/GenBank/DDBJ databases">
        <title>Bacillus zhangzhouensis sp. nov. and Bacillus nanhaiticus sp. nov.</title>
        <authorList>
            <person name="Liu Y."/>
            <person name="Lai Q."/>
            <person name="Shao Z."/>
        </authorList>
    </citation>
    <scope>NUCLEOTIDE SEQUENCE [LARGE SCALE GENOMIC DNA]</scope>
    <source>
        <strain evidence="1 2">NH7I_1</strain>
    </source>
</reference>
<comment type="caution">
    <text evidence="1">The sequence shown here is derived from an EMBL/GenBank/DDBJ whole genome shotgun (WGS) entry which is preliminary data.</text>
</comment>
<dbReference type="EMBL" id="LGYN01000031">
    <property type="protein sequence ID" value="KPN12586.1"/>
    <property type="molecule type" value="Genomic_DNA"/>
</dbReference>
<protein>
    <submittedName>
        <fullName evidence="1">Uncharacterized protein</fullName>
    </submittedName>
</protein>
<dbReference type="Proteomes" id="UP000050272">
    <property type="component" value="Unassembled WGS sequence"/>
</dbReference>
<organism evidence="1 2">
    <name type="scientific">Bacillus australimaris</name>
    <dbReference type="NCBI Taxonomy" id="1326968"/>
    <lineage>
        <taxon>Bacteria</taxon>
        <taxon>Bacillati</taxon>
        <taxon>Bacillota</taxon>
        <taxon>Bacilli</taxon>
        <taxon>Bacillales</taxon>
        <taxon>Bacillaceae</taxon>
        <taxon>Bacillus</taxon>
    </lineage>
</organism>
<evidence type="ECO:0000313" key="2">
    <source>
        <dbReference type="Proteomes" id="UP000050272"/>
    </source>
</evidence>
<name>A0ABR5MP41_9BACI</name>
<evidence type="ECO:0000313" key="1">
    <source>
        <dbReference type="EMBL" id="KPN12586.1"/>
    </source>
</evidence>
<sequence>MKEMFNDERFSVLLRCELSIQKLCKSKRRHIAPYIGDMNDGAPLFISNCFNGKIRNKANERKANE</sequence>
<accession>A0ABR5MP41</accession>
<keyword evidence="2" id="KW-1185">Reference proteome</keyword>
<gene>
    <name evidence="1" type="ORF">AKG37_15835</name>
</gene>